<organism evidence="2 3">
    <name type="scientific">Sphingobium xenophagum</name>
    <dbReference type="NCBI Taxonomy" id="121428"/>
    <lineage>
        <taxon>Bacteria</taxon>
        <taxon>Pseudomonadati</taxon>
        <taxon>Pseudomonadota</taxon>
        <taxon>Alphaproteobacteria</taxon>
        <taxon>Sphingomonadales</taxon>
        <taxon>Sphingomonadaceae</taxon>
        <taxon>Sphingobium</taxon>
    </lineage>
</organism>
<evidence type="ECO:0000259" key="1">
    <source>
        <dbReference type="Pfam" id="PF13524"/>
    </source>
</evidence>
<name>A0ABU1X287_SPHXE</name>
<keyword evidence="3" id="KW-1185">Reference proteome</keyword>
<evidence type="ECO:0000313" key="2">
    <source>
        <dbReference type="EMBL" id="MDR7155673.1"/>
    </source>
</evidence>
<evidence type="ECO:0000313" key="3">
    <source>
        <dbReference type="Proteomes" id="UP001267638"/>
    </source>
</evidence>
<sequence>MTKLRIIFSTSLFESKLNEHIYKEIAAVLRETCIVDVFHPDRLIQRPDFSGYDLLLYLGSSISEHVPLNTMAAMAKIAGIPSVFWATDDPYEFDARYRANDFDVYFSNDRNAAAHFLERSHVYHLPLAAAKSDFRPVTPLDTRQLGMFFCGYPYNNRKRIISDLLSYPRFSRNDLVVMGPSWDIVGLQNLAGDSSHDQVIDYYSAVQLVLNIGRTYDISNDYRKLVATTPGPRTFECALAGTPQIYFINSLEIEDYYVRDREMILVESVEEAVERFRWIRDHPEAWLDMAQAAQARTQRDHLYANRIRSIFDRLSDIGILTKEESGIGAQLRRRLHNLTGA</sequence>
<dbReference type="Proteomes" id="UP001267638">
    <property type="component" value="Unassembled WGS sequence"/>
</dbReference>
<protein>
    <submittedName>
        <fullName evidence="2">Spore maturation protein CgeB</fullName>
    </submittedName>
</protein>
<feature type="domain" description="Spore protein YkvP/CgeB glycosyl transferase-like" evidence="1">
    <location>
        <begin position="174"/>
        <end position="311"/>
    </location>
</feature>
<gene>
    <name evidence="2" type="ORF">J2W40_002505</name>
</gene>
<comment type="caution">
    <text evidence="2">The sequence shown here is derived from an EMBL/GenBank/DDBJ whole genome shotgun (WGS) entry which is preliminary data.</text>
</comment>
<dbReference type="InterPro" id="IPR055259">
    <property type="entry name" value="YkvP/CgeB_Glyco_trans-like"/>
</dbReference>
<accession>A0ABU1X287</accession>
<proteinExistence type="predicted"/>
<dbReference type="EMBL" id="JAVDWV010000010">
    <property type="protein sequence ID" value="MDR7155673.1"/>
    <property type="molecule type" value="Genomic_DNA"/>
</dbReference>
<reference evidence="2 3" key="1">
    <citation type="submission" date="2023-07" db="EMBL/GenBank/DDBJ databases">
        <title>Sorghum-associated microbial communities from plants grown in Nebraska, USA.</title>
        <authorList>
            <person name="Schachtman D."/>
        </authorList>
    </citation>
    <scope>NUCLEOTIDE SEQUENCE [LARGE SCALE GENOMIC DNA]</scope>
    <source>
        <strain evidence="2 3">4256</strain>
    </source>
</reference>
<dbReference type="Pfam" id="PF13524">
    <property type="entry name" value="Glyco_trans_1_2"/>
    <property type="match status" value="1"/>
</dbReference>